<reference evidence="1 2" key="1">
    <citation type="submission" date="2020-03" db="EMBL/GenBank/DDBJ databases">
        <title>Sphingomonas sp. nov., isolated from fish.</title>
        <authorList>
            <person name="Hyun D.-W."/>
            <person name="Bae J.-W."/>
        </authorList>
    </citation>
    <scope>NUCLEOTIDE SEQUENCE [LARGE SCALE GENOMIC DNA]</scope>
    <source>
        <strain evidence="1 2">HDW15B</strain>
    </source>
</reference>
<dbReference type="KEGG" id="spii:G7077_11560"/>
<dbReference type="AlphaFoldDB" id="A0A6G7YRS6"/>
<organism evidence="1 2">
    <name type="scientific">Sphingomonas piscis</name>
    <dbReference type="NCBI Taxonomy" id="2714943"/>
    <lineage>
        <taxon>Bacteria</taxon>
        <taxon>Pseudomonadati</taxon>
        <taxon>Pseudomonadota</taxon>
        <taxon>Alphaproteobacteria</taxon>
        <taxon>Sphingomonadales</taxon>
        <taxon>Sphingomonadaceae</taxon>
        <taxon>Sphingomonas</taxon>
    </lineage>
</organism>
<dbReference type="Pfam" id="PF07277">
    <property type="entry name" value="SapC"/>
    <property type="match status" value="1"/>
</dbReference>
<name>A0A6G7YRS6_9SPHN</name>
<proteinExistence type="predicted"/>
<sequence>MATAAPAQGLPLLYNQLEPLNSNQHGAWRIRRLEKVPAMASVHAVPATVEEFPLLQRNYPVVFSVGDNPIPLALMGLNEGVNVFLDEEGALIDRSVYVPAYLRRYPFLLARLQPDSDELSLCVDPSSGSVGEFEDGEPLFDGDQPSEATKAILQFCEQFETAGQRTGAFMDELKKADLLMEGEVAIQPEGQEQPFVYRGFQMVDEEKLRNLRGDELRKMNQNGMLGLIFAHLFSLAQTRDIFSRQVSQGKGPIPLPNGAAAEA</sequence>
<keyword evidence="2" id="KW-1185">Reference proteome</keyword>
<dbReference type="RefSeq" id="WP_166411832.1">
    <property type="nucleotide sequence ID" value="NZ_CP049869.1"/>
</dbReference>
<evidence type="ECO:0000313" key="2">
    <source>
        <dbReference type="Proteomes" id="UP000503222"/>
    </source>
</evidence>
<protein>
    <submittedName>
        <fullName evidence="1">SapC family protein</fullName>
    </submittedName>
</protein>
<accession>A0A6G7YRS6</accession>
<dbReference type="InterPro" id="IPR010836">
    <property type="entry name" value="SapC"/>
</dbReference>
<dbReference type="Proteomes" id="UP000503222">
    <property type="component" value="Chromosome"/>
</dbReference>
<dbReference type="EMBL" id="CP049869">
    <property type="protein sequence ID" value="QIK79445.1"/>
    <property type="molecule type" value="Genomic_DNA"/>
</dbReference>
<evidence type="ECO:0000313" key="1">
    <source>
        <dbReference type="EMBL" id="QIK79445.1"/>
    </source>
</evidence>
<gene>
    <name evidence="1" type="ORF">G7077_11560</name>
</gene>